<dbReference type="PANTHER" id="PTHR47336:SF2">
    <property type="entry name" value="TRANSCRIPTION FACTOR HMS1-RELATED"/>
    <property type="match status" value="1"/>
</dbReference>
<feature type="compositionally biased region" description="Polar residues" evidence="1">
    <location>
        <begin position="160"/>
        <end position="184"/>
    </location>
</feature>
<evidence type="ECO:0000259" key="2">
    <source>
        <dbReference type="PROSITE" id="PS50888"/>
    </source>
</evidence>
<dbReference type="Pfam" id="PF00010">
    <property type="entry name" value="HLH"/>
    <property type="match status" value="1"/>
</dbReference>
<accession>S3EFS2</accession>
<dbReference type="OrthoDB" id="2133190at2759"/>
<dbReference type="GO" id="GO:0003677">
    <property type="term" value="F:DNA binding"/>
    <property type="evidence" value="ECO:0007669"/>
    <property type="project" value="UniProtKB-KW"/>
</dbReference>
<feature type="region of interest" description="Disordered" evidence="1">
    <location>
        <begin position="14"/>
        <end position="67"/>
    </location>
</feature>
<dbReference type="SUPFAM" id="SSF47459">
    <property type="entry name" value="HLH, helix-loop-helix DNA-binding domain"/>
    <property type="match status" value="1"/>
</dbReference>
<dbReference type="PANTHER" id="PTHR47336">
    <property type="entry name" value="TRANSCRIPTION FACTOR HMS1-RELATED"/>
    <property type="match status" value="1"/>
</dbReference>
<feature type="region of interest" description="Disordered" evidence="1">
    <location>
        <begin position="208"/>
        <end position="268"/>
    </location>
</feature>
<sequence length="389" mass="43683">MAIIFRQGAPAIDYYSQSTQPPQTDSLISPSDIWDSNSHSDSIFTRAESSDSSFASPTEPEDNIFSSKNYNLPRNNIEVDIKSEEAFNFGSFEDWMRWDDPSDAALSPELEFMPELKTEPLSSTLAYPEFSGDSNSRMTINNREDSVEFGRDALSEEPSFPSSETQNSPGENLYSTPLSWSQPLPGTESRVPFGNYLSPQQEARLRDIAMPPSRTRAVNQYPGSPSSDDMGMDNLRKRKSSVDEDDDDDTPLPQSSSSKHPPVKKTAHNMIEKRYRTNLNDKIAALRDSVPSLRVMSRKNSNGEEIHEDLQGLTPAHKLNKATVLSKATEYIAHLEKRNKYLTRENASLKSRIDAFEILVMARQQSLNPTNNPMNDSMAGRSRDSGYMM</sequence>
<evidence type="ECO:0000256" key="1">
    <source>
        <dbReference type="SAM" id="MobiDB-lite"/>
    </source>
</evidence>
<dbReference type="InterPro" id="IPR011598">
    <property type="entry name" value="bHLH_dom"/>
</dbReference>
<feature type="domain" description="BHLH" evidence="2">
    <location>
        <begin position="263"/>
        <end position="335"/>
    </location>
</feature>
<proteinExistence type="predicted"/>
<organism evidence="3 4">
    <name type="scientific">Glarea lozoyensis (strain ATCC 20868 / MF5171)</name>
    <dbReference type="NCBI Taxonomy" id="1116229"/>
    <lineage>
        <taxon>Eukaryota</taxon>
        <taxon>Fungi</taxon>
        <taxon>Dikarya</taxon>
        <taxon>Ascomycota</taxon>
        <taxon>Pezizomycotina</taxon>
        <taxon>Leotiomycetes</taxon>
        <taxon>Helotiales</taxon>
        <taxon>Helotiaceae</taxon>
        <taxon>Glarea</taxon>
    </lineage>
</organism>
<protein>
    <submittedName>
        <fullName evidence="3">HLH, helix-loop-helix DNA-binding protein</fullName>
    </submittedName>
</protein>
<dbReference type="RefSeq" id="XP_008076353.1">
    <property type="nucleotide sequence ID" value="XM_008078162.1"/>
</dbReference>
<dbReference type="InterPro" id="IPR036638">
    <property type="entry name" value="HLH_DNA-bd_sf"/>
</dbReference>
<dbReference type="KEGG" id="glz:GLAREA_09201"/>
<dbReference type="STRING" id="1116229.S3EFS2"/>
<gene>
    <name evidence="3" type="ORF">GLAREA_09201</name>
</gene>
<dbReference type="GO" id="GO:0046983">
    <property type="term" value="F:protein dimerization activity"/>
    <property type="evidence" value="ECO:0007669"/>
    <property type="project" value="InterPro"/>
</dbReference>
<dbReference type="SMART" id="SM00353">
    <property type="entry name" value="HLH"/>
    <property type="match status" value="1"/>
</dbReference>
<feature type="region of interest" description="Disordered" evidence="1">
    <location>
        <begin position="367"/>
        <end position="389"/>
    </location>
</feature>
<dbReference type="GeneID" id="19468249"/>
<dbReference type="EMBL" id="KE145352">
    <property type="protein sequence ID" value="EPE37038.1"/>
    <property type="molecule type" value="Genomic_DNA"/>
</dbReference>
<dbReference type="InterPro" id="IPR052099">
    <property type="entry name" value="Regulatory_TF_Diverse"/>
</dbReference>
<reference evidence="3 4" key="1">
    <citation type="journal article" date="2013" name="BMC Genomics">
        <title>Genomics-driven discovery of the pneumocandin biosynthetic gene cluster in the fungus Glarea lozoyensis.</title>
        <authorList>
            <person name="Chen L."/>
            <person name="Yue Q."/>
            <person name="Zhang X."/>
            <person name="Xiang M."/>
            <person name="Wang C."/>
            <person name="Li S."/>
            <person name="Che Y."/>
            <person name="Ortiz-Lopez F.J."/>
            <person name="Bills G.F."/>
            <person name="Liu X."/>
            <person name="An Z."/>
        </authorList>
    </citation>
    <scope>NUCLEOTIDE SEQUENCE [LARGE SCALE GENOMIC DNA]</scope>
    <source>
        <strain evidence="4">ATCC 20868 / MF5171</strain>
    </source>
</reference>
<name>S3EFS2_GLAL2</name>
<feature type="region of interest" description="Disordered" evidence="1">
    <location>
        <begin position="147"/>
        <end position="194"/>
    </location>
</feature>
<feature type="compositionally biased region" description="Polar residues" evidence="1">
    <location>
        <begin position="216"/>
        <end position="227"/>
    </location>
</feature>
<keyword evidence="4" id="KW-1185">Reference proteome</keyword>
<evidence type="ECO:0000313" key="3">
    <source>
        <dbReference type="EMBL" id="EPE37038.1"/>
    </source>
</evidence>
<dbReference type="CDD" id="cd11399">
    <property type="entry name" value="bHLHzip_scHMS1_like"/>
    <property type="match status" value="1"/>
</dbReference>
<dbReference type="AlphaFoldDB" id="S3EFS2"/>
<dbReference type="eggNOG" id="KOG2588">
    <property type="taxonomic scope" value="Eukaryota"/>
</dbReference>
<dbReference type="PROSITE" id="PS50888">
    <property type="entry name" value="BHLH"/>
    <property type="match status" value="1"/>
</dbReference>
<feature type="compositionally biased region" description="Polar residues" evidence="1">
    <location>
        <begin position="15"/>
        <end position="43"/>
    </location>
</feature>
<keyword evidence="3" id="KW-0238">DNA-binding</keyword>
<evidence type="ECO:0000313" key="4">
    <source>
        <dbReference type="Proteomes" id="UP000016922"/>
    </source>
</evidence>
<dbReference type="HOGENOM" id="CLU_709905_0_0_1"/>
<dbReference type="OMA" id="FEDWMRW"/>
<dbReference type="Gene3D" id="4.10.280.10">
    <property type="entry name" value="Helix-loop-helix DNA-binding domain"/>
    <property type="match status" value="1"/>
</dbReference>
<dbReference type="Proteomes" id="UP000016922">
    <property type="component" value="Unassembled WGS sequence"/>
</dbReference>